<protein>
    <submittedName>
        <fullName evidence="1">Uncharacterized protein</fullName>
    </submittedName>
</protein>
<dbReference type="Proteomes" id="UP000502421">
    <property type="component" value="Chromosome"/>
</dbReference>
<accession>A0AAE7D619</accession>
<dbReference type="EMBL" id="CP051205">
    <property type="protein sequence ID" value="QJB30810.1"/>
    <property type="molecule type" value="Genomic_DNA"/>
</dbReference>
<dbReference type="AlphaFoldDB" id="A0AAE7D619"/>
<gene>
    <name evidence="1" type="ORF">HF329_05650</name>
</gene>
<dbReference type="RefSeq" id="WP_168803088.1">
    <property type="nucleotide sequence ID" value="NZ_CP051205.1"/>
</dbReference>
<reference evidence="2" key="1">
    <citation type="submission" date="2020-04" db="EMBL/GenBank/DDBJ databases">
        <authorList>
            <person name="Kittiwongwattana C."/>
        </authorList>
    </citation>
    <scope>NUCLEOTIDE SEQUENCE [LARGE SCALE GENOMIC DNA]</scope>
    <source>
        <strain evidence="2">1310</strain>
    </source>
</reference>
<proteinExistence type="predicted"/>
<organism evidence="1 2">
    <name type="scientific">Chitinophaga oryzae</name>
    <dbReference type="NCBI Taxonomy" id="2725414"/>
    <lineage>
        <taxon>Bacteria</taxon>
        <taxon>Pseudomonadati</taxon>
        <taxon>Bacteroidota</taxon>
        <taxon>Chitinophagia</taxon>
        <taxon>Chitinophagales</taxon>
        <taxon>Chitinophagaceae</taxon>
        <taxon>Chitinophaga</taxon>
    </lineage>
</organism>
<name>A0AAE7D619_9BACT</name>
<evidence type="ECO:0000313" key="2">
    <source>
        <dbReference type="Proteomes" id="UP000502421"/>
    </source>
</evidence>
<sequence length="203" mass="23547">MILRIAETEQIAYTIEKAVPFYYSGYIKPFTLPHFIHFKDAGVLFQDKQYDGVSLRWMVCFTEQRRTLLINEEKPKLVIETSPNKTLYTRFVEQGKVLIEPDEYGIAHGSTEYSSIILTKGRQEVIRLEFTAEALKERTTQHYLDNFEQEKSWLYGSGKISDTLQQQLHDLLHTPANTPEEEAVFGARCREILHQVATEQLTA</sequence>
<evidence type="ECO:0000313" key="1">
    <source>
        <dbReference type="EMBL" id="QJB30810.1"/>
    </source>
</evidence>
<dbReference type="KEGG" id="coy:HF329_05650"/>